<proteinExistence type="predicted"/>
<dbReference type="PROSITE" id="PS51257">
    <property type="entry name" value="PROKAR_LIPOPROTEIN"/>
    <property type="match status" value="1"/>
</dbReference>
<dbReference type="Gene3D" id="3.30.1380.10">
    <property type="match status" value="1"/>
</dbReference>
<accession>A0AA45WJG9</accession>
<dbReference type="Proteomes" id="UP001157946">
    <property type="component" value="Unassembled WGS sequence"/>
</dbReference>
<keyword evidence="2" id="KW-0732">Signal</keyword>
<feature type="domain" description="D-alanyl-D-alanine carboxypeptidase-like core" evidence="3">
    <location>
        <begin position="106"/>
        <end position="235"/>
    </location>
</feature>
<feature type="signal peptide" evidence="2">
    <location>
        <begin position="1"/>
        <end position="29"/>
    </location>
</feature>
<gene>
    <name evidence="4" type="ORF">SAMN06265361_101405</name>
</gene>
<dbReference type="AlphaFoldDB" id="A0AA45WJG9"/>
<evidence type="ECO:0000256" key="2">
    <source>
        <dbReference type="SAM" id="SignalP"/>
    </source>
</evidence>
<dbReference type="InterPro" id="IPR009045">
    <property type="entry name" value="Zn_M74/Hedgehog-like"/>
</dbReference>
<comment type="caution">
    <text evidence="4">The sequence shown here is derived from an EMBL/GenBank/DDBJ whole genome shotgun (WGS) entry which is preliminary data.</text>
</comment>
<dbReference type="Pfam" id="PF02557">
    <property type="entry name" value="VanY"/>
    <property type="match status" value="1"/>
</dbReference>
<evidence type="ECO:0000259" key="3">
    <source>
        <dbReference type="Pfam" id="PF02557"/>
    </source>
</evidence>
<sequence>MRKTKKSIHLATLMLGAALLLGGCGGSLAANDSTPTPSKETATKQAKPDDQPVSKPPAKQVIAIPSDPASLAVLVNKQRALPSEYKPADLMQPDVPFSSWGKDEKKLMRKEAAQALEQLFAAAKKQGIELVAVSGYRSYERQQATYESALRRKGKESTAKYNAVPGHSEHQTGLAMDVSARSVGLRLVESFAATAEGRWLADHAHEFGFIIRYAKGKEDVTGYGYEPWHIRYVGKEIAQEIKSRGIVLEEYYSVLPK</sequence>
<dbReference type="InterPro" id="IPR052179">
    <property type="entry name" value="DD-CPase-like"/>
</dbReference>
<feature type="region of interest" description="Disordered" evidence="1">
    <location>
        <begin position="31"/>
        <end position="57"/>
    </location>
</feature>
<dbReference type="InterPro" id="IPR003709">
    <property type="entry name" value="VanY-like_core_dom"/>
</dbReference>
<dbReference type="PANTHER" id="PTHR34385:SF1">
    <property type="entry name" value="PEPTIDOGLYCAN L-ALANYL-D-GLUTAMATE ENDOPEPTIDASE CWLK"/>
    <property type="match status" value="1"/>
</dbReference>
<feature type="compositionally biased region" description="Polar residues" evidence="1">
    <location>
        <begin position="31"/>
        <end position="44"/>
    </location>
</feature>
<protein>
    <submittedName>
        <fullName evidence="4">D-Ala-D-Ala carboxypeptidase. Metallo peptidase. MEROPS family M15B</fullName>
    </submittedName>
</protein>
<evidence type="ECO:0000256" key="1">
    <source>
        <dbReference type="SAM" id="MobiDB-lite"/>
    </source>
</evidence>
<reference evidence="4" key="1">
    <citation type="submission" date="2017-05" db="EMBL/GenBank/DDBJ databases">
        <authorList>
            <person name="Varghese N."/>
            <person name="Submissions S."/>
        </authorList>
    </citation>
    <scope>NUCLEOTIDE SEQUENCE</scope>
    <source>
        <strain evidence="4">DSM 45262</strain>
    </source>
</reference>
<keyword evidence="4" id="KW-0378">Hydrolase</keyword>
<evidence type="ECO:0000313" key="4">
    <source>
        <dbReference type="EMBL" id="SMP03077.1"/>
    </source>
</evidence>
<dbReference type="InterPro" id="IPR058193">
    <property type="entry name" value="VanY/YodJ_core_dom"/>
</dbReference>
<keyword evidence="4" id="KW-0121">Carboxypeptidase</keyword>
<feature type="chain" id="PRO_5041216827" evidence="2">
    <location>
        <begin position="30"/>
        <end position="257"/>
    </location>
</feature>
<dbReference type="GO" id="GO:0006508">
    <property type="term" value="P:proteolysis"/>
    <property type="evidence" value="ECO:0007669"/>
    <property type="project" value="InterPro"/>
</dbReference>
<dbReference type="PANTHER" id="PTHR34385">
    <property type="entry name" value="D-ALANYL-D-ALANINE CARBOXYPEPTIDASE"/>
    <property type="match status" value="1"/>
</dbReference>
<organism evidence="4 5">
    <name type="scientific">Laceyella tengchongensis</name>
    <dbReference type="NCBI Taxonomy" id="574699"/>
    <lineage>
        <taxon>Bacteria</taxon>
        <taxon>Bacillati</taxon>
        <taxon>Bacillota</taxon>
        <taxon>Bacilli</taxon>
        <taxon>Bacillales</taxon>
        <taxon>Thermoactinomycetaceae</taxon>
        <taxon>Laceyella</taxon>
    </lineage>
</organism>
<name>A0AA45WJG9_9BACL</name>
<dbReference type="GO" id="GO:0004180">
    <property type="term" value="F:carboxypeptidase activity"/>
    <property type="evidence" value="ECO:0007669"/>
    <property type="project" value="UniProtKB-KW"/>
</dbReference>
<keyword evidence="4" id="KW-0645">Protease</keyword>
<dbReference type="EMBL" id="FXTU01000001">
    <property type="protein sequence ID" value="SMP03077.1"/>
    <property type="molecule type" value="Genomic_DNA"/>
</dbReference>
<keyword evidence="5" id="KW-1185">Reference proteome</keyword>
<dbReference type="SUPFAM" id="SSF55166">
    <property type="entry name" value="Hedgehog/DD-peptidase"/>
    <property type="match status" value="1"/>
</dbReference>
<evidence type="ECO:0000313" key="5">
    <source>
        <dbReference type="Proteomes" id="UP001157946"/>
    </source>
</evidence>
<dbReference type="CDD" id="cd14852">
    <property type="entry name" value="LD-carboxypeptidase"/>
    <property type="match status" value="1"/>
</dbReference>